<dbReference type="Proteomes" id="UP000242957">
    <property type="component" value="Unassembled WGS sequence"/>
</dbReference>
<dbReference type="PANTHER" id="PTHR38459">
    <property type="entry name" value="PROPHAGE BACTOPRENOL-LINKED GLUCOSE TRANSLOCASE HOMOLOG"/>
    <property type="match status" value="1"/>
</dbReference>
<dbReference type="AlphaFoldDB" id="A0A1H0MQV0"/>
<comment type="similarity">
    <text evidence="2">Belongs to the GtrA family.</text>
</comment>
<evidence type="ECO:0000256" key="4">
    <source>
        <dbReference type="ARBA" id="ARBA00022989"/>
    </source>
</evidence>
<feature type="transmembrane region" description="Helical" evidence="6">
    <location>
        <begin position="109"/>
        <end position="128"/>
    </location>
</feature>
<keyword evidence="4 6" id="KW-1133">Transmembrane helix</keyword>
<keyword evidence="5 6" id="KW-0472">Membrane</keyword>
<dbReference type="GO" id="GO:0005886">
    <property type="term" value="C:plasma membrane"/>
    <property type="evidence" value="ECO:0007669"/>
    <property type="project" value="TreeGrafter"/>
</dbReference>
<feature type="domain" description="GtrA/DPMS transmembrane" evidence="7">
    <location>
        <begin position="16"/>
        <end position="134"/>
    </location>
</feature>
<gene>
    <name evidence="8" type="ORF">SAMN05216193_11697</name>
</gene>
<reference evidence="9" key="1">
    <citation type="submission" date="2016-10" db="EMBL/GenBank/DDBJ databases">
        <authorList>
            <person name="Varghese N."/>
            <person name="Submissions S."/>
        </authorList>
    </citation>
    <scope>NUCLEOTIDE SEQUENCE [LARGE SCALE GENOMIC DNA]</scope>
    <source>
        <strain evidence="9">JCM 21621</strain>
    </source>
</reference>
<dbReference type="STRING" id="198616.SAMN05216193_11697"/>
<name>A0A1H0MQV0_9PSED</name>
<dbReference type="RefSeq" id="WP_084313474.1">
    <property type="nucleotide sequence ID" value="NZ_FNIJ01000016.1"/>
</dbReference>
<proteinExistence type="inferred from homology"/>
<accession>A0A1H0MQV0</accession>
<feature type="transmembrane region" description="Helical" evidence="6">
    <location>
        <begin position="81"/>
        <end position="103"/>
    </location>
</feature>
<dbReference type="OrthoDB" id="7926501at2"/>
<evidence type="ECO:0000256" key="6">
    <source>
        <dbReference type="SAM" id="Phobius"/>
    </source>
</evidence>
<keyword evidence="9" id="KW-1185">Reference proteome</keyword>
<dbReference type="PANTHER" id="PTHR38459:SF1">
    <property type="entry name" value="PROPHAGE BACTOPRENOL-LINKED GLUCOSE TRANSLOCASE HOMOLOG"/>
    <property type="match status" value="1"/>
</dbReference>
<evidence type="ECO:0000259" key="7">
    <source>
        <dbReference type="Pfam" id="PF04138"/>
    </source>
</evidence>
<dbReference type="GO" id="GO:0000271">
    <property type="term" value="P:polysaccharide biosynthetic process"/>
    <property type="evidence" value="ECO:0007669"/>
    <property type="project" value="InterPro"/>
</dbReference>
<evidence type="ECO:0000313" key="8">
    <source>
        <dbReference type="EMBL" id="SDO82813.1"/>
    </source>
</evidence>
<dbReference type="Pfam" id="PF04138">
    <property type="entry name" value="GtrA_DPMS_TM"/>
    <property type="match status" value="1"/>
</dbReference>
<organism evidence="8 9">
    <name type="scientific">Pseudomonas jinjuensis</name>
    <dbReference type="NCBI Taxonomy" id="198616"/>
    <lineage>
        <taxon>Bacteria</taxon>
        <taxon>Pseudomonadati</taxon>
        <taxon>Pseudomonadota</taxon>
        <taxon>Gammaproteobacteria</taxon>
        <taxon>Pseudomonadales</taxon>
        <taxon>Pseudomonadaceae</taxon>
        <taxon>Pseudomonas</taxon>
    </lineage>
</organism>
<dbReference type="InterPro" id="IPR051401">
    <property type="entry name" value="GtrA_CellWall_Glycosyl"/>
</dbReference>
<comment type="subcellular location">
    <subcellularLocation>
        <location evidence="1">Membrane</location>
        <topology evidence="1">Multi-pass membrane protein</topology>
    </subcellularLocation>
</comment>
<sequence length="138" mass="15278">MSKPEAPSRTGRLFLFAIGGTLGFLVDATVLACLSSLGVNLYGGRVLSFLCAVFATWRFNRRRTFGERRRENGQLLEALRYLAAMSLGGAANYLGFVLLLEHWRLAGEWPVVAVAAGCLLGMVVNYSTSSRWVFRKRN</sequence>
<feature type="transmembrane region" description="Helical" evidence="6">
    <location>
        <begin position="42"/>
        <end position="60"/>
    </location>
</feature>
<keyword evidence="3 6" id="KW-0812">Transmembrane</keyword>
<evidence type="ECO:0000256" key="5">
    <source>
        <dbReference type="ARBA" id="ARBA00023136"/>
    </source>
</evidence>
<evidence type="ECO:0000256" key="1">
    <source>
        <dbReference type="ARBA" id="ARBA00004141"/>
    </source>
</evidence>
<protein>
    <submittedName>
        <fullName evidence="8">Flippase GtrA (Transmembrane translocase of bactoprenol-linked glucose)</fullName>
    </submittedName>
</protein>
<evidence type="ECO:0000256" key="2">
    <source>
        <dbReference type="ARBA" id="ARBA00009399"/>
    </source>
</evidence>
<dbReference type="InterPro" id="IPR007267">
    <property type="entry name" value="GtrA_DPMS_TM"/>
</dbReference>
<evidence type="ECO:0000256" key="3">
    <source>
        <dbReference type="ARBA" id="ARBA00022692"/>
    </source>
</evidence>
<evidence type="ECO:0000313" key="9">
    <source>
        <dbReference type="Proteomes" id="UP000242957"/>
    </source>
</evidence>
<dbReference type="EMBL" id="FNIJ01000016">
    <property type="protein sequence ID" value="SDO82813.1"/>
    <property type="molecule type" value="Genomic_DNA"/>
</dbReference>